<name>A0A1Q9CYH4_SYMMI</name>
<comment type="caution">
    <text evidence="2">The sequence shown here is derived from an EMBL/GenBank/DDBJ whole genome shotgun (WGS) entry which is preliminary data.</text>
</comment>
<sequence>MHKLFGTDEGEHEVGEGRGEVETRRRRGAASLVPSLQSLQLPGRWSARPLPGALTAPLTVLTKDTQAEAGGIEDTRKEDIAPGFYGDEARLDFQLSFDLSQHLRPPTFSLGYVRNFNFSYEDALFIQFVKFAEDLCA</sequence>
<reference evidence="2 3" key="1">
    <citation type="submission" date="2016-02" db="EMBL/GenBank/DDBJ databases">
        <title>Genome analysis of coral dinoflagellate symbionts highlights evolutionary adaptations to a symbiotic lifestyle.</title>
        <authorList>
            <person name="Aranda M."/>
            <person name="Li Y."/>
            <person name="Liew Y.J."/>
            <person name="Baumgarten S."/>
            <person name="Simakov O."/>
            <person name="Wilson M."/>
            <person name="Piel J."/>
            <person name="Ashoor H."/>
            <person name="Bougouffa S."/>
            <person name="Bajic V.B."/>
            <person name="Ryu T."/>
            <person name="Ravasi T."/>
            <person name="Bayer T."/>
            <person name="Micklem G."/>
            <person name="Kim H."/>
            <person name="Bhak J."/>
            <person name="Lajeunesse T.C."/>
            <person name="Voolstra C.R."/>
        </authorList>
    </citation>
    <scope>NUCLEOTIDE SEQUENCE [LARGE SCALE GENOMIC DNA]</scope>
    <source>
        <strain evidence="2 3">CCMP2467</strain>
    </source>
</reference>
<feature type="region of interest" description="Disordered" evidence="1">
    <location>
        <begin position="1"/>
        <end position="30"/>
    </location>
</feature>
<evidence type="ECO:0000256" key="1">
    <source>
        <dbReference type="SAM" id="MobiDB-lite"/>
    </source>
</evidence>
<keyword evidence="3" id="KW-1185">Reference proteome</keyword>
<organism evidence="2 3">
    <name type="scientific">Symbiodinium microadriaticum</name>
    <name type="common">Dinoflagellate</name>
    <name type="synonym">Zooxanthella microadriatica</name>
    <dbReference type="NCBI Taxonomy" id="2951"/>
    <lineage>
        <taxon>Eukaryota</taxon>
        <taxon>Sar</taxon>
        <taxon>Alveolata</taxon>
        <taxon>Dinophyceae</taxon>
        <taxon>Suessiales</taxon>
        <taxon>Symbiodiniaceae</taxon>
        <taxon>Symbiodinium</taxon>
    </lineage>
</organism>
<accession>A0A1Q9CYH4</accession>
<proteinExistence type="predicted"/>
<protein>
    <submittedName>
        <fullName evidence="2">Uncharacterized protein</fullName>
    </submittedName>
</protein>
<dbReference type="AlphaFoldDB" id="A0A1Q9CYH4"/>
<evidence type="ECO:0000313" key="2">
    <source>
        <dbReference type="EMBL" id="OLP87967.1"/>
    </source>
</evidence>
<evidence type="ECO:0000313" key="3">
    <source>
        <dbReference type="Proteomes" id="UP000186817"/>
    </source>
</evidence>
<gene>
    <name evidence="2" type="ORF">AK812_SmicGene30738</name>
</gene>
<dbReference type="Proteomes" id="UP000186817">
    <property type="component" value="Unassembled WGS sequence"/>
</dbReference>
<dbReference type="EMBL" id="LSRX01000833">
    <property type="protein sequence ID" value="OLP87967.1"/>
    <property type="molecule type" value="Genomic_DNA"/>
</dbReference>
<feature type="compositionally biased region" description="Basic and acidic residues" evidence="1">
    <location>
        <begin position="12"/>
        <end position="23"/>
    </location>
</feature>